<dbReference type="InterPro" id="IPR023827">
    <property type="entry name" value="Peptidase_S8_Asp-AS"/>
</dbReference>
<dbReference type="Proteomes" id="UP001595891">
    <property type="component" value="Unassembled WGS sequence"/>
</dbReference>
<dbReference type="PANTHER" id="PTHR43806">
    <property type="entry name" value="PEPTIDASE S8"/>
    <property type="match status" value="1"/>
</dbReference>
<dbReference type="GO" id="GO:0016787">
    <property type="term" value="F:hydrolase activity"/>
    <property type="evidence" value="ECO:0007669"/>
    <property type="project" value="UniProtKB-KW"/>
</dbReference>
<dbReference type="InterPro" id="IPR000209">
    <property type="entry name" value="Peptidase_S8/S53_dom"/>
</dbReference>
<keyword evidence="3 5" id="KW-0378">Hydrolase</keyword>
<evidence type="ECO:0000256" key="1">
    <source>
        <dbReference type="ARBA" id="ARBA00011073"/>
    </source>
</evidence>
<dbReference type="InterPro" id="IPR037045">
    <property type="entry name" value="S8pro/Inhibitor_I9_sf"/>
</dbReference>
<dbReference type="InterPro" id="IPR023828">
    <property type="entry name" value="Peptidase_S8_Ser-AS"/>
</dbReference>
<dbReference type="InterPro" id="IPR036852">
    <property type="entry name" value="Peptidase_S8/S53_dom_sf"/>
</dbReference>
<feature type="active site" description="Charge relay system" evidence="5">
    <location>
        <position position="197"/>
    </location>
</feature>
<dbReference type="PRINTS" id="PR00723">
    <property type="entry name" value="SUBTILISIN"/>
</dbReference>
<dbReference type="InterPro" id="IPR050131">
    <property type="entry name" value="Peptidase_S8_subtilisin-like"/>
</dbReference>
<evidence type="ECO:0000256" key="6">
    <source>
        <dbReference type="RuleBase" id="RU003355"/>
    </source>
</evidence>
<accession>A0ABV9E909</accession>
<dbReference type="InterPro" id="IPR010259">
    <property type="entry name" value="S8pro/Inhibitor_I9"/>
</dbReference>
<dbReference type="SUPFAM" id="SSF54897">
    <property type="entry name" value="Protease propeptides/inhibitors"/>
    <property type="match status" value="1"/>
</dbReference>
<comment type="similarity">
    <text evidence="1 5 6">Belongs to the peptidase S8 family.</text>
</comment>
<dbReference type="InterPro" id="IPR022398">
    <property type="entry name" value="Peptidase_S8_His-AS"/>
</dbReference>
<proteinExistence type="inferred from homology"/>
<name>A0ABV9E909_9ACTN</name>
<evidence type="ECO:0000313" key="10">
    <source>
        <dbReference type="Proteomes" id="UP001595891"/>
    </source>
</evidence>
<feature type="active site" description="Charge relay system" evidence="5">
    <location>
        <position position="347"/>
    </location>
</feature>
<dbReference type="Gene3D" id="3.40.50.200">
    <property type="entry name" value="Peptidase S8/S53 domain"/>
    <property type="match status" value="1"/>
</dbReference>
<keyword evidence="10" id="KW-1185">Reference proteome</keyword>
<evidence type="ECO:0000256" key="5">
    <source>
        <dbReference type="PROSITE-ProRule" id="PRU01240"/>
    </source>
</evidence>
<dbReference type="EC" id="3.4.-.-" evidence="9"/>
<evidence type="ECO:0000313" key="9">
    <source>
        <dbReference type="EMBL" id="MFC4585783.1"/>
    </source>
</evidence>
<dbReference type="InterPro" id="IPR034193">
    <property type="entry name" value="PCSK9_ProteinaseK-like"/>
</dbReference>
<dbReference type="PANTHER" id="PTHR43806:SF11">
    <property type="entry name" value="CEREVISIN-RELATED"/>
    <property type="match status" value="1"/>
</dbReference>
<dbReference type="PROSITE" id="PS00138">
    <property type="entry name" value="SUBTILASE_SER"/>
    <property type="match status" value="1"/>
</dbReference>
<dbReference type="Pfam" id="PF00082">
    <property type="entry name" value="Peptidase_S8"/>
    <property type="match status" value="1"/>
</dbReference>
<dbReference type="PROSITE" id="PS00136">
    <property type="entry name" value="SUBTILASE_ASP"/>
    <property type="match status" value="1"/>
</dbReference>
<evidence type="ECO:0000256" key="3">
    <source>
        <dbReference type="ARBA" id="ARBA00022801"/>
    </source>
</evidence>
<dbReference type="Gene3D" id="3.30.70.80">
    <property type="entry name" value="Peptidase S8 propeptide/proteinase inhibitor I9"/>
    <property type="match status" value="1"/>
</dbReference>
<organism evidence="9 10">
    <name type="scientific">Sphaerisporangium corydalis</name>
    <dbReference type="NCBI Taxonomy" id="1441875"/>
    <lineage>
        <taxon>Bacteria</taxon>
        <taxon>Bacillati</taxon>
        <taxon>Actinomycetota</taxon>
        <taxon>Actinomycetes</taxon>
        <taxon>Streptosporangiales</taxon>
        <taxon>Streptosporangiaceae</taxon>
        <taxon>Sphaerisporangium</taxon>
    </lineage>
</organism>
<sequence length="402" mass="40851">MSTGSVLRGLAGLSFLLGILVMFPAEAAPYRGMVEVTRAPAASAIAGQYIVRLKPGVGTSDVIVPLGVTPLYSYQLVASGFAVRLTPAELTKVRLSPQVIAIEEDALAEAFDPQEGMAGSSGSPPPAVPDYSWGLDRLNQRRLPLDHVFKPAHHGTGVTAYILDSGIEAGHSEFTGRIVPGYSVIQDGKGTADCLGHGTQVAGIVGGTTWGVATGVKLVPVRVLGCDGSGTYSGIIAGLDWIAANAVKPAVANLSFGGSKSAATNAAVTELADAGVFVAAAAGNSRADACNVSPAGAPRVLAVGATTYRDALASFSNVGPCVDMLAPGYAVVSARKGGGGKIGDGTSFAAPYATGIAALYKEKYGDKPVATIVKWMIDEAETDVLTGVPATTHNRLLSIDGL</sequence>
<dbReference type="EMBL" id="JBHSFN010000003">
    <property type="protein sequence ID" value="MFC4585783.1"/>
    <property type="molecule type" value="Genomic_DNA"/>
</dbReference>
<dbReference type="RefSeq" id="WP_262841232.1">
    <property type="nucleotide sequence ID" value="NZ_JANZYP010000004.1"/>
</dbReference>
<keyword evidence="2 5" id="KW-0645">Protease</keyword>
<evidence type="ECO:0000259" key="8">
    <source>
        <dbReference type="Pfam" id="PF05922"/>
    </source>
</evidence>
<feature type="active site" description="Charge relay system" evidence="5">
    <location>
        <position position="164"/>
    </location>
</feature>
<reference evidence="10" key="1">
    <citation type="journal article" date="2019" name="Int. J. Syst. Evol. Microbiol.">
        <title>The Global Catalogue of Microorganisms (GCM) 10K type strain sequencing project: providing services to taxonomists for standard genome sequencing and annotation.</title>
        <authorList>
            <consortium name="The Broad Institute Genomics Platform"/>
            <consortium name="The Broad Institute Genome Sequencing Center for Infectious Disease"/>
            <person name="Wu L."/>
            <person name="Ma J."/>
        </authorList>
    </citation>
    <scope>NUCLEOTIDE SEQUENCE [LARGE SCALE GENOMIC DNA]</scope>
    <source>
        <strain evidence="10">CCUG 49560</strain>
    </source>
</reference>
<dbReference type="PROSITE" id="PS51892">
    <property type="entry name" value="SUBTILASE"/>
    <property type="match status" value="1"/>
</dbReference>
<gene>
    <name evidence="9" type="ORF">ACFO8L_06860</name>
</gene>
<dbReference type="Pfam" id="PF05922">
    <property type="entry name" value="Inhibitor_I9"/>
    <property type="match status" value="1"/>
</dbReference>
<evidence type="ECO:0000259" key="7">
    <source>
        <dbReference type="Pfam" id="PF00082"/>
    </source>
</evidence>
<keyword evidence="4 5" id="KW-0720">Serine protease</keyword>
<dbReference type="PROSITE" id="PS00137">
    <property type="entry name" value="SUBTILASE_HIS"/>
    <property type="match status" value="1"/>
</dbReference>
<protein>
    <submittedName>
        <fullName evidence="9">S8 family peptidase</fullName>
        <ecNumber evidence="9">3.4.-.-</ecNumber>
    </submittedName>
</protein>
<comment type="caution">
    <text evidence="9">The sequence shown here is derived from an EMBL/GenBank/DDBJ whole genome shotgun (WGS) entry which is preliminary data.</text>
</comment>
<dbReference type="CDD" id="cd04077">
    <property type="entry name" value="Peptidases_S8_PCSK9_ProteinaseK_like"/>
    <property type="match status" value="1"/>
</dbReference>
<dbReference type="SUPFAM" id="SSF52743">
    <property type="entry name" value="Subtilisin-like"/>
    <property type="match status" value="1"/>
</dbReference>
<evidence type="ECO:0000256" key="4">
    <source>
        <dbReference type="ARBA" id="ARBA00022825"/>
    </source>
</evidence>
<dbReference type="InterPro" id="IPR015500">
    <property type="entry name" value="Peptidase_S8_subtilisin-rel"/>
</dbReference>
<feature type="domain" description="Peptidase S8/S53" evidence="7">
    <location>
        <begin position="155"/>
        <end position="381"/>
    </location>
</feature>
<evidence type="ECO:0000256" key="2">
    <source>
        <dbReference type="ARBA" id="ARBA00022670"/>
    </source>
</evidence>
<feature type="domain" description="Inhibitor I9" evidence="8">
    <location>
        <begin position="70"/>
        <end position="106"/>
    </location>
</feature>